<dbReference type="OrthoDB" id="2153661at2759"/>
<evidence type="ECO:0000313" key="7">
    <source>
        <dbReference type="Proteomes" id="UP000663699"/>
    </source>
</evidence>
<dbReference type="InterPro" id="IPR013005">
    <property type="entry name" value="Ribosomal_uL4-like"/>
</dbReference>
<proteinExistence type="inferred from homology"/>
<organism evidence="6 7">
    <name type="scientific">Pneumocystis wakefieldiae</name>
    <dbReference type="NCBI Taxonomy" id="38082"/>
    <lineage>
        <taxon>Eukaryota</taxon>
        <taxon>Fungi</taxon>
        <taxon>Dikarya</taxon>
        <taxon>Ascomycota</taxon>
        <taxon>Taphrinomycotina</taxon>
        <taxon>Pneumocystomycetes</taxon>
        <taxon>Pneumocystaceae</taxon>
        <taxon>Pneumocystis</taxon>
    </lineage>
</organism>
<dbReference type="GO" id="GO:0006412">
    <property type="term" value="P:translation"/>
    <property type="evidence" value="ECO:0007669"/>
    <property type="project" value="InterPro"/>
</dbReference>
<dbReference type="GO" id="GO:0005840">
    <property type="term" value="C:ribosome"/>
    <property type="evidence" value="ECO:0007669"/>
    <property type="project" value="UniProtKB-KW"/>
</dbReference>
<evidence type="ECO:0000256" key="4">
    <source>
        <dbReference type="ARBA" id="ARBA00040565"/>
    </source>
</evidence>
<dbReference type="GO" id="GO:1990904">
    <property type="term" value="C:ribonucleoprotein complex"/>
    <property type="evidence" value="ECO:0007669"/>
    <property type="project" value="UniProtKB-KW"/>
</dbReference>
<comment type="similarity">
    <text evidence="1">Belongs to the universal ribosomal protein uL4 family.</text>
</comment>
<dbReference type="SUPFAM" id="SSF52166">
    <property type="entry name" value="Ribosomal protein L4"/>
    <property type="match status" value="1"/>
</dbReference>
<keyword evidence="7" id="KW-1185">Reference proteome</keyword>
<dbReference type="Proteomes" id="UP000663699">
    <property type="component" value="Chromosome 13"/>
</dbReference>
<keyword evidence="3" id="KW-0687">Ribonucleoprotein</keyword>
<dbReference type="InterPro" id="IPR035810">
    <property type="entry name" value="PEBP_euk"/>
</dbReference>
<dbReference type="InterPro" id="IPR008914">
    <property type="entry name" value="PEBP"/>
</dbReference>
<evidence type="ECO:0000313" key="6">
    <source>
        <dbReference type="EMBL" id="QSL66649.1"/>
    </source>
</evidence>
<dbReference type="NCBIfam" id="TIGR03953">
    <property type="entry name" value="rplD_bact"/>
    <property type="match status" value="1"/>
</dbReference>
<dbReference type="PANTHER" id="PTHR10746">
    <property type="entry name" value="50S RIBOSOMAL PROTEIN L4"/>
    <property type="match status" value="1"/>
</dbReference>
<keyword evidence="2" id="KW-0689">Ribosomal protein</keyword>
<dbReference type="AlphaFoldDB" id="A0A899G5E8"/>
<dbReference type="InterPro" id="IPR023574">
    <property type="entry name" value="Ribosomal_uL4_dom_sf"/>
</dbReference>
<dbReference type="PANTHER" id="PTHR10746:SF6">
    <property type="entry name" value="LARGE RIBOSOMAL SUBUNIT PROTEIN UL4M"/>
    <property type="match status" value="1"/>
</dbReference>
<dbReference type="Pfam" id="PF01161">
    <property type="entry name" value="PBP"/>
    <property type="match status" value="1"/>
</dbReference>
<gene>
    <name evidence="6" type="ORF">MERGE_001032</name>
</gene>
<dbReference type="InterPro" id="IPR002136">
    <property type="entry name" value="Ribosomal_uL4"/>
</dbReference>
<dbReference type="SUPFAM" id="SSF49777">
    <property type="entry name" value="PEBP-like"/>
    <property type="match status" value="1"/>
</dbReference>
<dbReference type="GO" id="GO:0003735">
    <property type="term" value="F:structural constituent of ribosome"/>
    <property type="evidence" value="ECO:0007669"/>
    <property type="project" value="InterPro"/>
</dbReference>
<protein>
    <recommendedName>
        <fullName evidence="4">Large ribosomal subunit protein uL4m</fullName>
    </recommendedName>
</protein>
<dbReference type="Gene3D" id="3.40.1370.10">
    <property type="match status" value="1"/>
</dbReference>
<dbReference type="CDD" id="cd00866">
    <property type="entry name" value="PEBP_euk"/>
    <property type="match status" value="1"/>
</dbReference>
<feature type="region of interest" description="Disordered" evidence="5">
    <location>
        <begin position="82"/>
        <end position="112"/>
    </location>
</feature>
<sequence length="602" mass="70136">MNRGVLIMMKKPSVHLFSTKAHSEGLVSAKYGLSQVLTTLYSFPNMKPVRFKEFPSNFLSLPLRRDILHRAVVYEADKRRQGTACKKNRSDVRGSNRKIRPQKGSGRARLGDIRSPSIRGGGLAHAPKPRDFSTKLPRKIYYLAMRTALSARYNRGEIIVINHTFELPTYKAKAMVSMMKTYRWNSDHGGTVFIMYADRKNFKYSTGSLGAHCIVRNVKELSVKDVLMKERIIVERKALEWLEEKHFKECIQKRKSNLYIQIANITSKSDQSLSKESGILSLQQDSHVFEIENENKEKKYPRLTYFSPKLGVNKAYDEALKVIEADRIEKHKKIKKIKLKIERMMKNKDSTKDTEEQIIDLKKYLSQLEILADINDPEIRWRFKHNDVDMSIPIYRYLAQQRWMKKPYHLLMQRIEQMYVIPDAYERFKPTAEVLLRFGNEELEPGKFVPNNISALAPVIEINSFSGKKNLYTIILFDLDVPDLENDSFKVYLHWLICNISISPTDTFVQPSKGTVLAPYIPPHPQKGSPYHRYTLLVFEQVKEISNDHDITRNRFNVNQFASLNNLKVVGIHFWRSVWDEHVDKVMSDAQLPQYKTMLKRS</sequence>
<evidence type="ECO:0000256" key="3">
    <source>
        <dbReference type="ARBA" id="ARBA00023274"/>
    </source>
</evidence>
<evidence type="ECO:0000256" key="2">
    <source>
        <dbReference type="ARBA" id="ARBA00022980"/>
    </source>
</evidence>
<accession>A0A899G5E8</accession>
<evidence type="ECO:0000256" key="5">
    <source>
        <dbReference type="SAM" id="MobiDB-lite"/>
    </source>
</evidence>
<evidence type="ECO:0000256" key="1">
    <source>
        <dbReference type="ARBA" id="ARBA00010528"/>
    </source>
</evidence>
<dbReference type="EMBL" id="CP054544">
    <property type="protein sequence ID" value="QSL66649.1"/>
    <property type="molecule type" value="Genomic_DNA"/>
</dbReference>
<name>A0A899G5E8_9ASCO</name>
<dbReference type="InterPro" id="IPR036610">
    <property type="entry name" value="PEBP-like_sf"/>
</dbReference>
<dbReference type="Gene3D" id="1.20.58.1180">
    <property type="match status" value="1"/>
</dbReference>
<reference evidence="6" key="1">
    <citation type="submission" date="2020-06" db="EMBL/GenBank/DDBJ databases">
        <title>Genomes of multiple members of Pneumocystis genus reveal paths to human pathogen Pneumocystis jirovecii.</title>
        <authorList>
            <person name="Cisse O.H."/>
            <person name="Ma L."/>
            <person name="Dekker J."/>
            <person name="Khil P."/>
            <person name="Jo J."/>
            <person name="Brenchley J."/>
            <person name="Blair R."/>
            <person name="Pahar B."/>
            <person name="Chabe M."/>
            <person name="Van Rompay K.A."/>
            <person name="Keesler R."/>
            <person name="Sukura A."/>
            <person name="Hirsch V."/>
            <person name="Kutty G."/>
            <person name="Liu Y."/>
            <person name="Peng L."/>
            <person name="Chen J."/>
            <person name="Song J."/>
            <person name="Weissenbacher-Lang C."/>
            <person name="Xu J."/>
            <person name="Upham N.S."/>
            <person name="Stajich J.E."/>
            <person name="Cuomo C.A."/>
            <person name="Cushion M.T."/>
            <person name="Kovacs J.A."/>
        </authorList>
    </citation>
    <scope>NUCLEOTIDE SEQUENCE</scope>
    <source>
        <strain evidence="6">2A</strain>
    </source>
</reference>
<dbReference type="Gene3D" id="3.90.280.10">
    <property type="entry name" value="PEBP-like"/>
    <property type="match status" value="1"/>
</dbReference>
<dbReference type="Pfam" id="PF00573">
    <property type="entry name" value="Ribosomal_L4"/>
    <property type="match status" value="1"/>
</dbReference>